<dbReference type="KEGG" id="pbl:PAAG_08755"/>
<dbReference type="RefSeq" id="XP_015701407.1">
    <property type="nucleotide sequence ID" value="XM_015846610.1"/>
</dbReference>
<proteinExistence type="predicted"/>
<dbReference type="EMBL" id="KN294036">
    <property type="protein sequence ID" value="EEH39486.2"/>
    <property type="molecule type" value="Genomic_DNA"/>
</dbReference>
<accession>C1HDB4</accession>
<dbReference type="GeneID" id="9092546"/>
<dbReference type="HOGENOM" id="CLU_1844554_0_0_1"/>
<dbReference type="VEuPathDB" id="FungiDB:PAAG_08755"/>
<dbReference type="OMA" id="KCDKEYV"/>
<dbReference type="OrthoDB" id="10310128at2759"/>
<sequence length="155" mass="17838">MALINRIASHVIEELDSKIAFAEHIKTIKKSLENTQDKFLDGICDDDHDDVIPAYEELEHSQDEILNLIEKIEFAMFETIAALHDLFTDNNVDSSVKTEISDAAKRHQAYLNKCDKEYVETHGSYRWEDVHVCNYTAGTEEENRADAEQLPQREP</sequence>
<evidence type="ECO:0000313" key="1">
    <source>
        <dbReference type="EMBL" id="EEH39486.2"/>
    </source>
</evidence>
<evidence type="ECO:0000313" key="2">
    <source>
        <dbReference type="Proteomes" id="UP000002059"/>
    </source>
</evidence>
<keyword evidence="2" id="KW-1185">Reference proteome</keyword>
<reference evidence="1 2" key="1">
    <citation type="journal article" date="2011" name="PLoS Genet.">
        <title>Comparative genomic analysis of human fungal pathogens causing paracoccidioidomycosis.</title>
        <authorList>
            <person name="Desjardins C.A."/>
            <person name="Champion M.D."/>
            <person name="Holder J.W."/>
            <person name="Muszewska A."/>
            <person name="Goldberg J."/>
            <person name="Bailao A.M."/>
            <person name="Brigido M.M."/>
            <person name="Ferreira M.E."/>
            <person name="Garcia A.M."/>
            <person name="Grynberg M."/>
            <person name="Gujja S."/>
            <person name="Heiman D.I."/>
            <person name="Henn M.R."/>
            <person name="Kodira C.D."/>
            <person name="Leon-Narvaez H."/>
            <person name="Longo L.V."/>
            <person name="Ma L.J."/>
            <person name="Malavazi I."/>
            <person name="Matsuo A.L."/>
            <person name="Morais F.V."/>
            <person name="Pereira M."/>
            <person name="Rodriguez-Brito S."/>
            <person name="Sakthikumar S."/>
            <person name="Salem-Izacc S.M."/>
            <person name="Sykes S.M."/>
            <person name="Teixeira M.M."/>
            <person name="Vallejo M.C."/>
            <person name="Walter M.E."/>
            <person name="Yandava C."/>
            <person name="Young S."/>
            <person name="Zeng Q."/>
            <person name="Zucker J."/>
            <person name="Felipe M.S."/>
            <person name="Goldman G.H."/>
            <person name="Haas B.J."/>
            <person name="McEwen J.G."/>
            <person name="Nino-Vega G."/>
            <person name="Puccia R."/>
            <person name="San-Blas G."/>
            <person name="Soares C.M."/>
            <person name="Birren B.W."/>
            <person name="Cuomo C.A."/>
        </authorList>
    </citation>
    <scope>NUCLEOTIDE SEQUENCE [LARGE SCALE GENOMIC DNA]</scope>
    <source>
        <strain evidence="2">ATCC MYA-826 / Pb01</strain>
    </source>
</reference>
<gene>
    <name evidence="1" type="ORF">PAAG_08755</name>
</gene>
<dbReference type="AlphaFoldDB" id="C1HDB4"/>
<dbReference type="STRING" id="502779.C1HDB4"/>
<name>C1HDB4_PARBA</name>
<dbReference type="Proteomes" id="UP000002059">
    <property type="component" value="Partially assembled WGS sequence"/>
</dbReference>
<protein>
    <submittedName>
        <fullName evidence="1">Uncharacterized protein</fullName>
    </submittedName>
</protein>
<organism evidence="1 2">
    <name type="scientific">Paracoccidioides lutzii (strain ATCC MYA-826 / Pb01)</name>
    <name type="common">Paracoccidioides brasiliensis</name>
    <dbReference type="NCBI Taxonomy" id="502779"/>
    <lineage>
        <taxon>Eukaryota</taxon>
        <taxon>Fungi</taxon>
        <taxon>Dikarya</taxon>
        <taxon>Ascomycota</taxon>
        <taxon>Pezizomycotina</taxon>
        <taxon>Eurotiomycetes</taxon>
        <taxon>Eurotiomycetidae</taxon>
        <taxon>Onygenales</taxon>
        <taxon>Ajellomycetaceae</taxon>
        <taxon>Paracoccidioides</taxon>
    </lineage>
</organism>